<feature type="region of interest" description="Disordered" evidence="1">
    <location>
        <begin position="27"/>
        <end position="60"/>
    </location>
</feature>
<accession>A0ABV2E871</accession>
<name>A0ABV2E871_9STAP</name>
<dbReference type="RefSeq" id="WP_230820230.1">
    <property type="nucleotide sequence ID" value="NZ_JAJNCU010000001.1"/>
</dbReference>
<evidence type="ECO:0000313" key="2">
    <source>
        <dbReference type="EMBL" id="MET3110506.1"/>
    </source>
</evidence>
<proteinExistence type="predicted"/>
<protein>
    <recommendedName>
        <fullName evidence="4">Lipoprotein</fullName>
    </recommendedName>
</protein>
<gene>
    <name evidence="2" type="ORF">ABHD89_000894</name>
</gene>
<reference evidence="2 3" key="1">
    <citation type="submission" date="2024-05" db="EMBL/GenBank/DDBJ databases">
        <title>Genomic Encyclopedia of Type Strains, Phase IV (KMG-IV): sequencing the most valuable type-strain genomes for metagenomic binning, comparative biology and taxonomic classification.</title>
        <authorList>
            <person name="Goeker M."/>
        </authorList>
    </citation>
    <scope>NUCLEOTIDE SEQUENCE [LARGE SCALE GENOMIC DNA]</scope>
    <source>
        <strain evidence="2 3">DSM 25286</strain>
    </source>
</reference>
<keyword evidence="3" id="KW-1185">Reference proteome</keyword>
<evidence type="ECO:0008006" key="4">
    <source>
        <dbReference type="Google" id="ProtNLM"/>
    </source>
</evidence>
<evidence type="ECO:0000256" key="1">
    <source>
        <dbReference type="SAM" id="MobiDB-lite"/>
    </source>
</evidence>
<dbReference type="Proteomes" id="UP001549019">
    <property type="component" value="Unassembled WGS sequence"/>
</dbReference>
<organism evidence="2 3">
    <name type="scientific">Salinicoccus halitifaciens</name>
    <dbReference type="NCBI Taxonomy" id="1073415"/>
    <lineage>
        <taxon>Bacteria</taxon>
        <taxon>Bacillati</taxon>
        <taxon>Bacillota</taxon>
        <taxon>Bacilli</taxon>
        <taxon>Bacillales</taxon>
        <taxon>Staphylococcaceae</taxon>
        <taxon>Salinicoccus</taxon>
    </lineage>
</organism>
<feature type="compositionally biased region" description="Acidic residues" evidence="1">
    <location>
        <begin position="38"/>
        <end position="60"/>
    </location>
</feature>
<evidence type="ECO:0000313" key="3">
    <source>
        <dbReference type="Proteomes" id="UP001549019"/>
    </source>
</evidence>
<dbReference type="PROSITE" id="PS51257">
    <property type="entry name" value="PROKAR_LIPOPROTEIN"/>
    <property type="match status" value="1"/>
</dbReference>
<comment type="caution">
    <text evidence="2">The sequence shown here is derived from an EMBL/GenBank/DDBJ whole genome shotgun (WGS) entry which is preliminary data.</text>
</comment>
<dbReference type="EMBL" id="JBDZDV010000001">
    <property type="protein sequence ID" value="MET3110506.1"/>
    <property type="molecule type" value="Genomic_DNA"/>
</dbReference>
<sequence>MKNLLMILGVTFILGACNNIVFDEAESDESKTVASSEESTDAAEAAEENAVEEKEADVEEAVQEEEWIAYEDMEQPSVQYIKDISPNDLALEIEKNQYDYPVVNEENLENYVQRFDLDSDGNEEEIKILMDGTYSGEHASFILAIYDHRGNPKYAEYLYNAESVEKPMPILTVAELTGDGFLEIVIDSTRGYGYMEGNGDQSISRLVYGFDAYTGNFRQLPAIGSYYDIVWQEDVAVQIDERVSGLSDILNYREKDNESVDLMIEHGLLDDYDSRIGQRLVGESRRVYPEKAMKLNEADEHFSLAVVDVIHDIPDLSIISKNLYQWNETYEWFEVVGSNFTSLDDDTFSFKKPLYTPAKFNGTFGTGDKAFEDYMGSWQMVIDGKLQSRYLDIEEEVIYETERDLKDYEQVIEREITIEDYVYKEETGQLIPRGVMKPFLDQPYNKEYQNLFTLLEIDNEVMLMDQYGHLYVEEGNGDREPEEDGWVYSAEAEDVDSIEEVDQPVSIETSIDVLSPDFMNEYFAGPEPYTFDGIEEGMSQTEVENLLGLPEEYYAVEGAEFAVYDNLAILYSQYFPTRSGAFEHINPDENFVTDTEVILRVPHEEVVAAYGEPTLSYEEYSELGPGPGRDQTIYDHTRGNGYAIYIEVGLSGTAWLMTKDEEWDLLDED</sequence>